<dbReference type="PANTHER" id="PTHR24221:SF654">
    <property type="entry name" value="ATP-BINDING CASSETTE SUB-FAMILY B MEMBER 6"/>
    <property type="match status" value="1"/>
</dbReference>
<dbReference type="InterPro" id="IPR027417">
    <property type="entry name" value="P-loop_NTPase"/>
</dbReference>
<dbReference type="SUPFAM" id="SSF52540">
    <property type="entry name" value="P-loop containing nucleoside triphosphate hydrolases"/>
    <property type="match status" value="1"/>
</dbReference>
<feature type="transmembrane region" description="Helical" evidence="13">
    <location>
        <begin position="297"/>
        <end position="316"/>
    </location>
</feature>
<comment type="caution">
    <text evidence="17">The sequence shown here is derived from an EMBL/GenBank/DDBJ whole genome shotgun (WGS) entry which is preliminary data.</text>
</comment>
<protein>
    <submittedName>
        <fullName evidence="17">Alpha-hemolysin translocation ATP-binding protein HlyB</fullName>
    </submittedName>
</protein>
<keyword evidence="7" id="KW-0788">Thiol protease</keyword>
<feature type="transmembrane region" description="Helical" evidence="13">
    <location>
        <begin position="160"/>
        <end position="181"/>
    </location>
</feature>
<evidence type="ECO:0000313" key="18">
    <source>
        <dbReference type="Proteomes" id="UP000271520"/>
    </source>
</evidence>
<dbReference type="InterPro" id="IPR017871">
    <property type="entry name" value="ABC_transporter-like_CS"/>
</dbReference>
<evidence type="ECO:0000259" key="16">
    <source>
        <dbReference type="PROSITE" id="PS50990"/>
    </source>
</evidence>
<name>A0A428H085_STRMT</name>
<dbReference type="EMBL" id="RJPW01000020">
    <property type="protein sequence ID" value="RSJ89212.1"/>
    <property type="molecule type" value="Genomic_DNA"/>
</dbReference>
<dbReference type="InterPro" id="IPR011527">
    <property type="entry name" value="ABC1_TM_dom"/>
</dbReference>
<keyword evidence="11 13" id="KW-0472">Membrane</keyword>
<organism evidence="17 18">
    <name type="scientific">Streptococcus mitis</name>
    <dbReference type="NCBI Taxonomy" id="28037"/>
    <lineage>
        <taxon>Bacteria</taxon>
        <taxon>Bacillati</taxon>
        <taxon>Bacillota</taxon>
        <taxon>Bacilli</taxon>
        <taxon>Lactobacillales</taxon>
        <taxon>Streptococcaceae</taxon>
        <taxon>Streptococcus</taxon>
        <taxon>Streptococcus mitis group</taxon>
    </lineage>
</organism>
<comment type="subcellular location">
    <subcellularLocation>
        <location evidence="1">Cell membrane</location>
        <topology evidence="1">Multi-pass membrane protein</topology>
    </subcellularLocation>
</comment>
<evidence type="ECO:0000256" key="10">
    <source>
        <dbReference type="ARBA" id="ARBA00022989"/>
    </source>
</evidence>
<evidence type="ECO:0000256" key="1">
    <source>
        <dbReference type="ARBA" id="ARBA00004651"/>
    </source>
</evidence>
<evidence type="ECO:0000313" key="17">
    <source>
        <dbReference type="EMBL" id="RSJ89212.1"/>
    </source>
</evidence>
<dbReference type="AlphaFoldDB" id="A0A428H085"/>
<evidence type="ECO:0000256" key="3">
    <source>
        <dbReference type="ARBA" id="ARBA00022475"/>
    </source>
</evidence>
<dbReference type="Pfam" id="PF00005">
    <property type="entry name" value="ABC_tran"/>
    <property type="match status" value="1"/>
</dbReference>
<feature type="transmembrane region" description="Helical" evidence="13">
    <location>
        <begin position="417"/>
        <end position="441"/>
    </location>
</feature>
<proteinExistence type="predicted"/>
<keyword evidence="10 13" id="KW-1133">Transmembrane helix</keyword>
<evidence type="ECO:0000256" key="2">
    <source>
        <dbReference type="ARBA" id="ARBA00022448"/>
    </source>
</evidence>
<dbReference type="Gene3D" id="3.40.50.300">
    <property type="entry name" value="P-loop containing nucleotide triphosphate hydrolases"/>
    <property type="match status" value="1"/>
</dbReference>
<evidence type="ECO:0000256" key="12">
    <source>
        <dbReference type="ARBA" id="ARBA00043264"/>
    </source>
</evidence>
<keyword evidence="2" id="KW-0813">Transport</keyword>
<keyword evidence="7" id="KW-0378">Hydrolase</keyword>
<sequence length="708" mass="81553">MKNKVPFIEQHQKTECGLCCVAMVSSYYNHEISVKDLRSIKETGRDGTSFQNLIELLEGMGFVIKSFRFPKDRMDTFKKIKTPAIALWESKHFIVIERVTSKFVWVADPELGKLKYSFSEFSEGFSEYLISVMSSDKVTKQKSRENYSIVYRQLWQSWNYFIPLLLVTLASYTVSFVLPIWLQQVFNQVSTGVSINQSNIVINFVIFTFLYFAIMFGQRYLSINLTNDIDKRLNINVIRSLFRLPYKFFSTRSSGDLIYSINGLTRIRQLFTNQVVLGVLDVGLGVFILIYFSYINFSIAVLALLLLLINLLLLLVTRQNIEQKNKSFVISQNNLQNKQIEMIYSMMGIKMEGFEEQAYKQWKEYFDKCLHRYKYSEMFSGLVNSLFTIITFISPFILLLVTLLPHPQLENPLGGMFVIYSLSTVLFSKVNSIFDTIVAFYNSKTFLSRIVEILEEEHEVNGNIKHDLNGSISLKNVSFSYTKDSKRVLSNINIEIHKGEKIAIVGSSGSGKSTLSKLLIGLFPATTGKIFFDNFEYYSLDKQYLRQQIGIVPQDMTLFNKTIFENIAGSSSVSQEKMEEVCKLVNIHDDIMEMPMGYNTLVSEMGMNLSGGQRQRIILARALIKKPKIILLDEATSYLDNVNEKEIMQKFKEQNITIVVIAHRLSTIIDSDKIFVMEKGKIIEQGNHQELLQGERGLYRKLYQIDNL</sequence>
<dbReference type="GO" id="GO:0140359">
    <property type="term" value="F:ABC-type transporter activity"/>
    <property type="evidence" value="ECO:0007669"/>
    <property type="project" value="InterPro"/>
</dbReference>
<dbReference type="GO" id="GO:0005524">
    <property type="term" value="F:ATP binding"/>
    <property type="evidence" value="ECO:0007669"/>
    <property type="project" value="UniProtKB-KW"/>
</dbReference>
<keyword evidence="3" id="KW-1003">Cell membrane</keyword>
<evidence type="ECO:0000256" key="9">
    <source>
        <dbReference type="ARBA" id="ARBA00022927"/>
    </source>
</evidence>
<reference evidence="17 18" key="1">
    <citation type="submission" date="2018-11" db="EMBL/GenBank/DDBJ databases">
        <title>Species Designations Belie Phenotypic and Genotypic Heterogeneity in Oral Streptococci.</title>
        <authorList>
            <person name="Velsko I."/>
        </authorList>
    </citation>
    <scope>NUCLEOTIDE SEQUENCE [LARGE SCALE GENOMIC DNA]</scope>
    <source>
        <strain evidence="17 18">BCC22</strain>
    </source>
</reference>
<keyword evidence="8 17" id="KW-0067">ATP-binding</keyword>
<evidence type="ECO:0000256" key="5">
    <source>
        <dbReference type="ARBA" id="ARBA00022692"/>
    </source>
</evidence>
<feature type="transmembrane region" description="Helical" evidence="13">
    <location>
        <begin position="270"/>
        <end position="291"/>
    </location>
</feature>
<dbReference type="Gene3D" id="3.90.70.10">
    <property type="entry name" value="Cysteine proteinases"/>
    <property type="match status" value="1"/>
</dbReference>
<feature type="transmembrane region" description="Helical" evidence="13">
    <location>
        <begin position="382"/>
        <end position="405"/>
    </location>
</feature>
<dbReference type="GO" id="GO:0008234">
    <property type="term" value="F:cysteine-type peptidase activity"/>
    <property type="evidence" value="ECO:0007669"/>
    <property type="project" value="UniProtKB-KW"/>
</dbReference>
<dbReference type="GO" id="GO:0005886">
    <property type="term" value="C:plasma membrane"/>
    <property type="evidence" value="ECO:0007669"/>
    <property type="project" value="UniProtKB-SubCell"/>
</dbReference>
<evidence type="ECO:0000259" key="15">
    <source>
        <dbReference type="PROSITE" id="PS50929"/>
    </source>
</evidence>
<dbReference type="InterPro" id="IPR003593">
    <property type="entry name" value="AAA+_ATPase"/>
</dbReference>
<feature type="domain" description="ABC transmembrane type-1" evidence="15">
    <location>
        <begin position="164"/>
        <end position="442"/>
    </location>
</feature>
<dbReference type="SMART" id="SM00382">
    <property type="entry name" value="AAA"/>
    <property type="match status" value="1"/>
</dbReference>
<dbReference type="PROSITE" id="PS50893">
    <property type="entry name" value="ABC_TRANSPORTER_2"/>
    <property type="match status" value="1"/>
</dbReference>
<keyword evidence="4" id="KW-0645">Protease</keyword>
<dbReference type="PROSITE" id="PS50990">
    <property type="entry name" value="PEPTIDASE_C39"/>
    <property type="match status" value="1"/>
</dbReference>
<feature type="transmembrane region" description="Helical" evidence="13">
    <location>
        <begin position="201"/>
        <end position="221"/>
    </location>
</feature>
<keyword evidence="5 13" id="KW-0812">Transmembrane</keyword>
<dbReference type="Pfam" id="PF03412">
    <property type="entry name" value="Peptidase_C39"/>
    <property type="match status" value="1"/>
</dbReference>
<evidence type="ECO:0000256" key="6">
    <source>
        <dbReference type="ARBA" id="ARBA00022741"/>
    </source>
</evidence>
<dbReference type="InterPro" id="IPR003439">
    <property type="entry name" value="ABC_transporter-like_ATP-bd"/>
</dbReference>
<keyword evidence="12" id="KW-0080">Bacteriocin transport</keyword>
<evidence type="ECO:0000259" key="14">
    <source>
        <dbReference type="PROSITE" id="PS50893"/>
    </source>
</evidence>
<dbReference type="GO" id="GO:0034040">
    <property type="term" value="F:ATPase-coupled lipid transmembrane transporter activity"/>
    <property type="evidence" value="ECO:0007669"/>
    <property type="project" value="TreeGrafter"/>
</dbReference>
<dbReference type="SUPFAM" id="SSF90123">
    <property type="entry name" value="ABC transporter transmembrane region"/>
    <property type="match status" value="1"/>
</dbReference>
<feature type="domain" description="Peptidase C39" evidence="16">
    <location>
        <begin position="10"/>
        <end position="132"/>
    </location>
</feature>
<dbReference type="Pfam" id="PF00664">
    <property type="entry name" value="ABC_membrane"/>
    <property type="match status" value="1"/>
</dbReference>
<dbReference type="Proteomes" id="UP000271520">
    <property type="component" value="Unassembled WGS sequence"/>
</dbReference>
<dbReference type="Gene3D" id="1.20.1560.10">
    <property type="entry name" value="ABC transporter type 1, transmembrane domain"/>
    <property type="match status" value="1"/>
</dbReference>
<gene>
    <name evidence="17" type="primary">hlyB</name>
    <name evidence="17" type="ORF">D8788_09220</name>
</gene>
<dbReference type="PANTHER" id="PTHR24221">
    <property type="entry name" value="ATP-BINDING CASSETTE SUB-FAMILY B"/>
    <property type="match status" value="1"/>
</dbReference>
<dbReference type="GO" id="GO:0015031">
    <property type="term" value="P:protein transport"/>
    <property type="evidence" value="ECO:0007669"/>
    <property type="project" value="UniProtKB-KW"/>
</dbReference>
<keyword evidence="9" id="KW-0653">Protein transport</keyword>
<dbReference type="GO" id="GO:0016887">
    <property type="term" value="F:ATP hydrolysis activity"/>
    <property type="evidence" value="ECO:0007669"/>
    <property type="project" value="InterPro"/>
</dbReference>
<dbReference type="GO" id="GO:0006508">
    <property type="term" value="P:proteolysis"/>
    <property type="evidence" value="ECO:0007669"/>
    <property type="project" value="UniProtKB-KW"/>
</dbReference>
<feature type="domain" description="ABC transporter" evidence="14">
    <location>
        <begin position="472"/>
        <end position="704"/>
    </location>
</feature>
<dbReference type="GO" id="GO:0043213">
    <property type="term" value="P:bacteriocin transport"/>
    <property type="evidence" value="ECO:0007669"/>
    <property type="project" value="UniProtKB-KW"/>
</dbReference>
<evidence type="ECO:0000256" key="8">
    <source>
        <dbReference type="ARBA" id="ARBA00022840"/>
    </source>
</evidence>
<dbReference type="InterPro" id="IPR036640">
    <property type="entry name" value="ABC1_TM_sf"/>
</dbReference>
<dbReference type="PROSITE" id="PS50929">
    <property type="entry name" value="ABC_TM1F"/>
    <property type="match status" value="1"/>
</dbReference>
<evidence type="ECO:0000256" key="13">
    <source>
        <dbReference type="SAM" id="Phobius"/>
    </source>
</evidence>
<dbReference type="InterPro" id="IPR039421">
    <property type="entry name" value="Type_1_exporter"/>
</dbReference>
<dbReference type="FunFam" id="3.40.50.300:FF:000299">
    <property type="entry name" value="ABC transporter ATP-binding protein/permease"/>
    <property type="match status" value="1"/>
</dbReference>
<keyword evidence="6" id="KW-0547">Nucleotide-binding</keyword>
<evidence type="ECO:0000256" key="11">
    <source>
        <dbReference type="ARBA" id="ARBA00023136"/>
    </source>
</evidence>
<accession>A0A428H085</accession>
<dbReference type="PROSITE" id="PS00211">
    <property type="entry name" value="ABC_TRANSPORTER_1"/>
    <property type="match status" value="1"/>
</dbReference>
<evidence type="ECO:0000256" key="7">
    <source>
        <dbReference type="ARBA" id="ARBA00022807"/>
    </source>
</evidence>
<dbReference type="RefSeq" id="WP_125410221.1">
    <property type="nucleotide sequence ID" value="NZ_RJPW01000020.1"/>
</dbReference>
<dbReference type="InterPro" id="IPR005074">
    <property type="entry name" value="Peptidase_C39"/>
</dbReference>
<evidence type="ECO:0000256" key="4">
    <source>
        <dbReference type="ARBA" id="ARBA00022670"/>
    </source>
</evidence>